<organism evidence="2 3">
    <name type="scientific">Nocardioides aquaticus</name>
    <dbReference type="NCBI Taxonomy" id="160826"/>
    <lineage>
        <taxon>Bacteria</taxon>
        <taxon>Bacillati</taxon>
        <taxon>Actinomycetota</taxon>
        <taxon>Actinomycetes</taxon>
        <taxon>Propionibacteriales</taxon>
        <taxon>Nocardioidaceae</taxon>
        <taxon>Nocardioides</taxon>
    </lineage>
</organism>
<dbReference type="Proteomes" id="UP000679307">
    <property type="component" value="Chromosome"/>
</dbReference>
<sequence length="146" mass="16116">MRTTPALITLALAATLTACGQDDGTVTVSPPPATVTVTEEPILTDLPPPEPRLLTLDEVCEEYSDFSHLVDVEYSDSLLNHVDRIDELIANADSSVRQTFVPVRDAYFDVFATQHTTTKWSRALGRTIMVEDRVLKACYGVSNFDK</sequence>
<dbReference type="PROSITE" id="PS51257">
    <property type="entry name" value="PROKAR_LIPOPROTEIN"/>
    <property type="match status" value="1"/>
</dbReference>
<dbReference type="EMBL" id="CP075371">
    <property type="protein sequence ID" value="QVT79716.1"/>
    <property type="molecule type" value="Genomic_DNA"/>
</dbReference>
<name>A0ABX8EGS0_9ACTN</name>
<dbReference type="RefSeq" id="WP_214059125.1">
    <property type="nucleotide sequence ID" value="NZ_BAAAHS010000068.1"/>
</dbReference>
<keyword evidence="1" id="KW-0732">Signal</keyword>
<reference evidence="2 3" key="1">
    <citation type="submission" date="2021-05" db="EMBL/GenBank/DDBJ databases">
        <title>Complete genome of Nocardioides aquaticus KCTC 9944T isolated from meromictic and hypersaline Ekho Lake, Antarctica.</title>
        <authorList>
            <person name="Hwang K."/>
            <person name="Kim K.M."/>
            <person name="Choe H."/>
        </authorList>
    </citation>
    <scope>NUCLEOTIDE SEQUENCE [LARGE SCALE GENOMIC DNA]</scope>
    <source>
        <strain evidence="2 3">KCTC 9944</strain>
    </source>
</reference>
<protein>
    <submittedName>
        <fullName evidence="2">Uncharacterized protein</fullName>
    </submittedName>
</protein>
<evidence type="ECO:0000313" key="2">
    <source>
        <dbReference type="EMBL" id="QVT79716.1"/>
    </source>
</evidence>
<evidence type="ECO:0000256" key="1">
    <source>
        <dbReference type="SAM" id="SignalP"/>
    </source>
</evidence>
<evidence type="ECO:0000313" key="3">
    <source>
        <dbReference type="Proteomes" id="UP000679307"/>
    </source>
</evidence>
<keyword evidence="3" id="KW-1185">Reference proteome</keyword>
<accession>A0ABX8EGS0</accession>
<feature type="signal peptide" evidence="1">
    <location>
        <begin position="1"/>
        <end position="20"/>
    </location>
</feature>
<gene>
    <name evidence="2" type="ORF">ENKNEFLB_02106</name>
</gene>
<feature type="chain" id="PRO_5045855922" evidence="1">
    <location>
        <begin position="21"/>
        <end position="146"/>
    </location>
</feature>
<proteinExistence type="predicted"/>